<dbReference type="InterPro" id="IPR055439">
    <property type="entry name" value="Beta-prop_EML_1st"/>
</dbReference>
<dbReference type="Gene3D" id="2.130.10.10">
    <property type="entry name" value="YVTN repeat-like/Quinoprotein amine dehydrogenase"/>
    <property type="match status" value="2"/>
</dbReference>
<name>D2VXZ8_NAEGR</name>
<evidence type="ECO:0000259" key="6">
    <source>
        <dbReference type="Pfam" id="PF23414"/>
    </source>
</evidence>
<dbReference type="eggNOG" id="KOG2106">
    <property type="taxonomic scope" value="Eukaryota"/>
</dbReference>
<dbReference type="InterPro" id="IPR001680">
    <property type="entry name" value="WD40_rpt"/>
</dbReference>
<dbReference type="GeneID" id="8863475"/>
<accession>D2VXZ8</accession>
<feature type="repeat" description="WD" evidence="3">
    <location>
        <begin position="481"/>
        <end position="522"/>
    </location>
</feature>
<dbReference type="PANTHER" id="PTHR13720">
    <property type="entry name" value="WD-40 REPEAT PROTEIN"/>
    <property type="match status" value="1"/>
</dbReference>
<evidence type="ECO:0000256" key="3">
    <source>
        <dbReference type="PROSITE-ProRule" id="PRU00221"/>
    </source>
</evidence>
<dbReference type="AlphaFoldDB" id="D2VXZ8"/>
<proteinExistence type="predicted"/>
<feature type="repeat" description="WD" evidence="3">
    <location>
        <begin position="263"/>
        <end position="302"/>
    </location>
</feature>
<feature type="region of interest" description="Disordered" evidence="4">
    <location>
        <begin position="650"/>
        <end position="675"/>
    </location>
</feature>
<protein>
    <submittedName>
        <fullName evidence="7">Uncharacterized protein FM169</fullName>
    </submittedName>
</protein>
<dbReference type="VEuPathDB" id="AmoebaDB:NAEGRDRAFT_73917"/>
<reference evidence="7 8" key="1">
    <citation type="journal article" date="2010" name="Cell">
        <title>The genome of Naegleria gruberi illuminates early eukaryotic versatility.</title>
        <authorList>
            <person name="Fritz-Laylin L.K."/>
            <person name="Prochnik S.E."/>
            <person name="Ginger M.L."/>
            <person name="Dacks J.B."/>
            <person name="Carpenter M.L."/>
            <person name="Field M.C."/>
            <person name="Kuo A."/>
            <person name="Paredez A."/>
            <person name="Chapman J."/>
            <person name="Pham J."/>
            <person name="Shu S."/>
            <person name="Neupane R."/>
            <person name="Cipriano M."/>
            <person name="Mancuso J."/>
            <person name="Tu H."/>
            <person name="Salamov A."/>
            <person name="Lindquist E."/>
            <person name="Shapiro H."/>
            <person name="Lucas S."/>
            <person name="Grigoriev I.V."/>
            <person name="Cande W.Z."/>
            <person name="Fulton C."/>
            <person name="Rokhsar D.S."/>
            <person name="Dawson S.C."/>
        </authorList>
    </citation>
    <scope>NUCLEOTIDE SEQUENCE [LARGE SCALE GENOMIC DNA]</scope>
    <source>
        <strain evidence="7 8">NEG-M</strain>
    </source>
</reference>
<dbReference type="FunFam" id="2.130.10.10:FF:000320">
    <property type="entry name" value="echinoderm microtubule-associated protein-like 6"/>
    <property type="match status" value="1"/>
</dbReference>
<dbReference type="PANTHER" id="PTHR13720:SF33">
    <property type="entry name" value="HELP DOMAIN-CONTAINING PROTEIN"/>
    <property type="match status" value="1"/>
</dbReference>
<dbReference type="Proteomes" id="UP000006671">
    <property type="component" value="Unassembled WGS sequence"/>
</dbReference>
<organism evidence="8">
    <name type="scientific">Naegleria gruberi</name>
    <name type="common">Amoeba</name>
    <dbReference type="NCBI Taxonomy" id="5762"/>
    <lineage>
        <taxon>Eukaryota</taxon>
        <taxon>Discoba</taxon>
        <taxon>Heterolobosea</taxon>
        <taxon>Tetramitia</taxon>
        <taxon>Eutetramitia</taxon>
        <taxon>Vahlkampfiidae</taxon>
        <taxon>Naegleria</taxon>
    </lineage>
</organism>
<dbReference type="Pfam" id="PF23414">
    <property type="entry name" value="Beta-prop_EML_2"/>
    <property type="match status" value="1"/>
</dbReference>
<dbReference type="PROSITE" id="PS50082">
    <property type="entry name" value="WD_REPEATS_2"/>
    <property type="match status" value="4"/>
</dbReference>
<feature type="repeat" description="WD" evidence="3">
    <location>
        <begin position="438"/>
        <end position="479"/>
    </location>
</feature>
<feature type="repeat" description="WD" evidence="3">
    <location>
        <begin position="350"/>
        <end position="391"/>
    </location>
</feature>
<dbReference type="GO" id="GO:0008017">
    <property type="term" value="F:microtubule binding"/>
    <property type="evidence" value="ECO:0007669"/>
    <property type="project" value="TreeGrafter"/>
</dbReference>
<dbReference type="OrthoDB" id="47802at2759"/>
<dbReference type="PROSITE" id="PS50294">
    <property type="entry name" value="WD_REPEATS_REGION"/>
    <property type="match status" value="2"/>
</dbReference>
<keyword evidence="8" id="KW-1185">Reference proteome</keyword>
<dbReference type="SUPFAM" id="SSF50998">
    <property type="entry name" value="Quinoprotein alcohol dehydrogenase-like"/>
    <property type="match status" value="2"/>
</dbReference>
<evidence type="ECO:0000313" key="8">
    <source>
        <dbReference type="Proteomes" id="UP000006671"/>
    </source>
</evidence>
<dbReference type="KEGG" id="ngr:NAEGRDRAFT_73917"/>
<evidence type="ECO:0000256" key="1">
    <source>
        <dbReference type="ARBA" id="ARBA00022574"/>
    </source>
</evidence>
<evidence type="ECO:0000259" key="5">
    <source>
        <dbReference type="Pfam" id="PF23409"/>
    </source>
</evidence>
<dbReference type="EMBL" id="GG738909">
    <property type="protein sequence ID" value="EFC38233.1"/>
    <property type="molecule type" value="Genomic_DNA"/>
</dbReference>
<dbReference type="SMART" id="SM00320">
    <property type="entry name" value="WD40"/>
    <property type="match status" value="11"/>
</dbReference>
<dbReference type="InterPro" id="IPR015943">
    <property type="entry name" value="WD40/YVTN_repeat-like_dom_sf"/>
</dbReference>
<evidence type="ECO:0000256" key="4">
    <source>
        <dbReference type="SAM" id="MobiDB-lite"/>
    </source>
</evidence>
<keyword evidence="1 3" id="KW-0853">WD repeat</keyword>
<feature type="domain" description="EML-like second beta-propeller" evidence="6">
    <location>
        <begin position="357"/>
        <end position="623"/>
    </location>
</feature>
<feature type="compositionally biased region" description="Basic and acidic residues" evidence="4">
    <location>
        <begin position="1"/>
        <end position="10"/>
    </location>
</feature>
<dbReference type="InterPro" id="IPR055442">
    <property type="entry name" value="Beta-prop_EML-like_2nd"/>
</dbReference>
<feature type="region of interest" description="Disordered" evidence="4">
    <location>
        <begin position="1"/>
        <end position="30"/>
    </location>
</feature>
<dbReference type="InParanoid" id="D2VXZ8"/>
<sequence>MSSKQIDKYPRFLKTTHPPPNSSGLMESNPEKPLSKLKIEYIHGCSKKGCYGNVFHVDDEQHLVYPAAGCGVVLNVEDNTQKVFCKHDDDVVALAKHPNGRYFASGQMGKDDMIYIWDSHQPEAGPIKALKTNTQFKNGGVLTCCFSTEGSLLACVGGSPKMNIILIYDWNKGTCLANVKGTNEEVYALCFSKDDNNLYLCGKNTFKYYAVSNLQSKNCVFRPKGSIQNVYCICLDDNGNAVVGVEDGSIYIFTGNNIVHAHEQAHTGAVYSVSRFRNGFVSGGKDGVVKFWSFSKNNQITETSSVQVGSAVKNVASNESGDIVFVSKSNGDLERILNKSTNTLISLSHFGNHLKELWGLATFKNSSLFATASDDGRVIVWDTETRKHISQVRVTSLELRAVAVSPDHFHIATTTKEGSLFVLRFSKNKIFEDPIVNRKDSIEEIAALQYSHDGSLLVAGSHDNYVYVYDVKKGYNLIGKLKGHSSFVKHIDISKDNQYIRSNSGDYEILLWDIPSMAQSMNPNIEDIQWQTNNCTLGYNVRGIWKSDMDGSDINSVDVDLSKKLVVVGTDNCQVSLYNYPCSTIGAKDVSYIGHCSHVTAVKFSVNNKILSCGGGDLTTIQWCLDNCSGSSVVMTFKSEERELESVSVEEKSHIGSQPNSLVYHPPQKESTPKKPFFKRCEIL</sequence>
<feature type="domain" description="EML-like first beta-propeller" evidence="5">
    <location>
        <begin position="80"/>
        <end position="329"/>
    </location>
</feature>
<dbReference type="OMA" id="RNIEWAT"/>
<dbReference type="InterPro" id="IPR011047">
    <property type="entry name" value="Quinoprotein_ADH-like_sf"/>
</dbReference>
<dbReference type="InterPro" id="IPR050630">
    <property type="entry name" value="WD_repeat_EMAP"/>
</dbReference>
<evidence type="ECO:0000256" key="2">
    <source>
        <dbReference type="ARBA" id="ARBA00022737"/>
    </source>
</evidence>
<dbReference type="STRING" id="5762.D2VXZ8"/>
<dbReference type="Pfam" id="PF23409">
    <property type="entry name" value="Beta-prop_EML"/>
    <property type="match status" value="1"/>
</dbReference>
<gene>
    <name evidence="7" type="primary">FM169</name>
    <name evidence="7" type="ORF">NAEGRDRAFT_73917</name>
</gene>
<keyword evidence="2" id="KW-0677">Repeat</keyword>
<evidence type="ECO:0000313" key="7">
    <source>
        <dbReference type="EMBL" id="EFC38233.1"/>
    </source>
</evidence>
<dbReference type="RefSeq" id="XP_002670977.1">
    <property type="nucleotide sequence ID" value="XM_002670931.1"/>
</dbReference>